<dbReference type="RefSeq" id="XP_005792071.1">
    <property type="nucleotide sequence ID" value="XM_005792014.1"/>
</dbReference>
<dbReference type="PROSITE" id="PS00018">
    <property type="entry name" value="EF_HAND_1"/>
    <property type="match status" value="1"/>
</dbReference>
<reference evidence="3" key="2">
    <citation type="submission" date="2024-10" db="UniProtKB">
        <authorList>
            <consortium name="EnsemblProtists"/>
        </authorList>
    </citation>
    <scope>IDENTIFICATION</scope>
</reference>
<dbReference type="Proteomes" id="UP000013827">
    <property type="component" value="Unassembled WGS sequence"/>
</dbReference>
<proteinExistence type="predicted"/>
<feature type="region of interest" description="Disordered" evidence="1">
    <location>
        <begin position="1"/>
        <end position="34"/>
    </location>
</feature>
<organism evidence="3 4">
    <name type="scientific">Emiliania huxleyi (strain CCMP1516)</name>
    <dbReference type="NCBI Taxonomy" id="280463"/>
    <lineage>
        <taxon>Eukaryota</taxon>
        <taxon>Haptista</taxon>
        <taxon>Haptophyta</taxon>
        <taxon>Prymnesiophyceae</taxon>
        <taxon>Isochrysidales</taxon>
        <taxon>Noelaerhabdaceae</taxon>
        <taxon>Emiliania</taxon>
    </lineage>
</organism>
<dbReference type="GeneID" id="17284913"/>
<dbReference type="KEGG" id="ehx:EMIHUDRAFT_200201"/>
<name>A0A0D3KV57_EMIH1</name>
<evidence type="ECO:0000313" key="4">
    <source>
        <dbReference type="Proteomes" id="UP000013827"/>
    </source>
</evidence>
<sequence length="177" mass="19096">MMGSRAEARERVNSELQQLRSREKGASPEELKNIVDRKTELKKMRGLGVYYGAPKEESGFTMPDLSSLSLPGGFALPKEIDAELMAQSGGFGTAAMGITGFIFMTLTAAEKQGFMTARARGEGEGDRGHVKEKTMKLIDTDGDGELSQDDMKKHFGKLVAYMTGENSAPAGAVSPRL</sequence>
<dbReference type="PROSITE" id="PS50222">
    <property type="entry name" value="EF_HAND_2"/>
    <property type="match status" value="1"/>
</dbReference>
<accession>A0A0D3KV57</accession>
<evidence type="ECO:0000259" key="2">
    <source>
        <dbReference type="PROSITE" id="PS50222"/>
    </source>
</evidence>
<dbReference type="InterPro" id="IPR002048">
    <property type="entry name" value="EF_hand_dom"/>
</dbReference>
<evidence type="ECO:0000256" key="1">
    <source>
        <dbReference type="SAM" id="MobiDB-lite"/>
    </source>
</evidence>
<feature type="compositionally biased region" description="Basic and acidic residues" evidence="1">
    <location>
        <begin position="1"/>
        <end position="13"/>
    </location>
</feature>
<feature type="compositionally biased region" description="Basic and acidic residues" evidence="1">
    <location>
        <begin position="20"/>
        <end position="34"/>
    </location>
</feature>
<dbReference type="GO" id="GO:0005509">
    <property type="term" value="F:calcium ion binding"/>
    <property type="evidence" value="ECO:0007669"/>
    <property type="project" value="InterPro"/>
</dbReference>
<dbReference type="PaxDb" id="2903-EOD39642"/>
<dbReference type="HOGENOM" id="CLU_1520576_0_0_1"/>
<dbReference type="InterPro" id="IPR018247">
    <property type="entry name" value="EF_Hand_1_Ca_BS"/>
</dbReference>
<keyword evidence="4" id="KW-1185">Reference proteome</keyword>
<protein>
    <recommendedName>
        <fullName evidence="2">EF-hand domain-containing protein</fullName>
    </recommendedName>
</protein>
<dbReference type="AlphaFoldDB" id="A0A0D3KV57"/>
<reference evidence="4" key="1">
    <citation type="journal article" date="2013" name="Nature">
        <title>Pan genome of the phytoplankton Emiliania underpins its global distribution.</title>
        <authorList>
            <person name="Read B.A."/>
            <person name="Kegel J."/>
            <person name="Klute M.J."/>
            <person name="Kuo A."/>
            <person name="Lefebvre S.C."/>
            <person name="Maumus F."/>
            <person name="Mayer C."/>
            <person name="Miller J."/>
            <person name="Monier A."/>
            <person name="Salamov A."/>
            <person name="Young J."/>
            <person name="Aguilar M."/>
            <person name="Claverie J.M."/>
            <person name="Frickenhaus S."/>
            <person name="Gonzalez K."/>
            <person name="Herman E.K."/>
            <person name="Lin Y.C."/>
            <person name="Napier J."/>
            <person name="Ogata H."/>
            <person name="Sarno A.F."/>
            <person name="Shmutz J."/>
            <person name="Schroeder D."/>
            <person name="de Vargas C."/>
            <person name="Verret F."/>
            <person name="von Dassow P."/>
            <person name="Valentin K."/>
            <person name="Van de Peer Y."/>
            <person name="Wheeler G."/>
            <person name="Dacks J.B."/>
            <person name="Delwiche C.F."/>
            <person name="Dyhrman S.T."/>
            <person name="Glockner G."/>
            <person name="John U."/>
            <person name="Richards T."/>
            <person name="Worden A.Z."/>
            <person name="Zhang X."/>
            <person name="Grigoriev I.V."/>
            <person name="Allen A.E."/>
            <person name="Bidle K."/>
            <person name="Borodovsky M."/>
            <person name="Bowler C."/>
            <person name="Brownlee C."/>
            <person name="Cock J.M."/>
            <person name="Elias M."/>
            <person name="Gladyshev V.N."/>
            <person name="Groth M."/>
            <person name="Guda C."/>
            <person name="Hadaegh A."/>
            <person name="Iglesias-Rodriguez M.D."/>
            <person name="Jenkins J."/>
            <person name="Jones B.M."/>
            <person name="Lawson T."/>
            <person name="Leese F."/>
            <person name="Lindquist E."/>
            <person name="Lobanov A."/>
            <person name="Lomsadze A."/>
            <person name="Malik S.B."/>
            <person name="Marsh M.E."/>
            <person name="Mackinder L."/>
            <person name="Mock T."/>
            <person name="Mueller-Roeber B."/>
            <person name="Pagarete A."/>
            <person name="Parker M."/>
            <person name="Probert I."/>
            <person name="Quesneville H."/>
            <person name="Raines C."/>
            <person name="Rensing S.A."/>
            <person name="Riano-Pachon D.M."/>
            <person name="Richier S."/>
            <person name="Rokitta S."/>
            <person name="Shiraiwa Y."/>
            <person name="Soanes D.M."/>
            <person name="van der Giezen M."/>
            <person name="Wahlund T.M."/>
            <person name="Williams B."/>
            <person name="Wilson W."/>
            <person name="Wolfe G."/>
            <person name="Wurch L.L."/>
        </authorList>
    </citation>
    <scope>NUCLEOTIDE SEQUENCE</scope>
</reference>
<dbReference type="EnsemblProtists" id="EOD39642">
    <property type="protein sequence ID" value="EOD39642"/>
    <property type="gene ID" value="EMIHUDRAFT_200201"/>
</dbReference>
<feature type="domain" description="EF-hand" evidence="2">
    <location>
        <begin position="126"/>
        <end position="161"/>
    </location>
</feature>
<evidence type="ECO:0000313" key="3">
    <source>
        <dbReference type="EnsemblProtists" id="EOD39642"/>
    </source>
</evidence>